<sequence length="157" mass="16622">MTAVRNPHKDVLGGTLVAGFGVAVAVHSLSAFAIGTLSQMGPGFFPLALGVILILSGLAVAIKGLSAPKAGRGAARHPVEWRAWFLICLGIASFVALAKYAGMVPATFSIVFISALGDRKNNWRNAAILALAMAFVSVVVFWWALQIQLPLFRWGYA</sequence>
<gene>
    <name evidence="3" type="ORF">RW095_00935</name>
</gene>
<evidence type="ECO:0000259" key="2">
    <source>
        <dbReference type="Pfam" id="PF07331"/>
    </source>
</evidence>
<dbReference type="InterPro" id="IPR009936">
    <property type="entry name" value="DUF1468"/>
</dbReference>
<feature type="transmembrane region" description="Helical" evidence="1">
    <location>
        <begin position="12"/>
        <end position="37"/>
    </location>
</feature>
<keyword evidence="1" id="KW-0812">Transmembrane</keyword>
<name>A0ABZ0EC65_9BURK</name>
<feature type="transmembrane region" description="Helical" evidence="1">
    <location>
        <begin position="43"/>
        <end position="62"/>
    </location>
</feature>
<accession>A0ABZ0EC65</accession>
<feature type="transmembrane region" description="Helical" evidence="1">
    <location>
        <begin position="126"/>
        <end position="145"/>
    </location>
</feature>
<evidence type="ECO:0000313" key="4">
    <source>
        <dbReference type="Proteomes" id="UP001302652"/>
    </source>
</evidence>
<reference evidence="3 4" key="1">
    <citation type="submission" date="2023-10" db="EMBL/GenBank/DDBJ databases">
        <title>Surface-active antibiotics is a multifunctional adaptation for post-fire microbes.</title>
        <authorList>
            <person name="Liu M.D."/>
            <person name="Du Y."/>
            <person name="Koupaei S.K."/>
            <person name="Kim N.R."/>
            <person name="Zhang W."/>
            <person name="Traxler M.F."/>
        </authorList>
    </citation>
    <scope>NUCLEOTIDE SEQUENCE [LARGE SCALE GENOMIC DNA]</scope>
    <source>
        <strain evidence="3 4">F3</strain>
    </source>
</reference>
<dbReference type="RefSeq" id="WP_317015903.1">
    <property type="nucleotide sequence ID" value="NZ_CP136511.1"/>
</dbReference>
<organism evidence="3 4">
    <name type="scientific">Paraburkholderia kirstenboschensis</name>
    <dbReference type="NCBI Taxonomy" id="1245436"/>
    <lineage>
        <taxon>Bacteria</taxon>
        <taxon>Pseudomonadati</taxon>
        <taxon>Pseudomonadota</taxon>
        <taxon>Betaproteobacteria</taxon>
        <taxon>Burkholderiales</taxon>
        <taxon>Burkholderiaceae</taxon>
        <taxon>Paraburkholderia</taxon>
    </lineage>
</organism>
<evidence type="ECO:0000256" key="1">
    <source>
        <dbReference type="SAM" id="Phobius"/>
    </source>
</evidence>
<keyword evidence="1" id="KW-1133">Transmembrane helix</keyword>
<dbReference type="EMBL" id="CP136511">
    <property type="protein sequence ID" value="WOD14121.1"/>
    <property type="molecule type" value="Genomic_DNA"/>
</dbReference>
<proteinExistence type="predicted"/>
<dbReference type="Pfam" id="PF07331">
    <property type="entry name" value="TctB"/>
    <property type="match status" value="1"/>
</dbReference>
<keyword evidence="1" id="KW-0472">Membrane</keyword>
<feature type="domain" description="DUF1468" evidence="2">
    <location>
        <begin position="14"/>
        <end position="150"/>
    </location>
</feature>
<protein>
    <submittedName>
        <fullName evidence="3">Tripartite tricarboxylate transporter TctB family protein</fullName>
    </submittedName>
</protein>
<evidence type="ECO:0000313" key="3">
    <source>
        <dbReference type="EMBL" id="WOD14121.1"/>
    </source>
</evidence>
<dbReference type="Proteomes" id="UP001302652">
    <property type="component" value="Chromosome 3"/>
</dbReference>
<keyword evidence="4" id="KW-1185">Reference proteome</keyword>
<feature type="transmembrane region" description="Helical" evidence="1">
    <location>
        <begin position="83"/>
        <end position="114"/>
    </location>
</feature>